<name>A0A6S6PL31_ACEAC</name>
<evidence type="ECO:0000256" key="1">
    <source>
        <dbReference type="SAM" id="MobiDB-lite"/>
    </source>
</evidence>
<dbReference type="AlphaFoldDB" id="A0A6S6PL31"/>
<feature type="region of interest" description="Disordered" evidence="1">
    <location>
        <begin position="159"/>
        <end position="189"/>
    </location>
</feature>
<proteinExistence type="predicted"/>
<evidence type="ECO:0000313" key="2">
    <source>
        <dbReference type="EMBL" id="BCI68099.1"/>
    </source>
</evidence>
<feature type="region of interest" description="Disordered" evidence="1">
    <location>
        <begin position="31"/>
        <end position="63"/>
    </location>
</feature>
<organism evidence="2 3">
    <name type="scientific">Acetobacter aceti</name>
    <dbReference type="NCBI Taxonomy" id="435"/>
    <lineage>
        <taxon>Bacteria</taxon>
        <taxon>Pseudomonadati</taxon>
        <taxon>Pseudomonadota</taxon>
        <taxon>Alphaproteobacteria</taxon>
        <taxon>Acetobacterales</taxon>
        <taxon>Acetobacteraceae</taxon>
        <taxon>Acetobacter</taxon>
        <taxon>Acetobacter subgen. Acetobacter</taxon>
    </lineage>
</organism>
<feature type="compositionally biased region" description="Basic and acidic residues" evidence="1">
    <location>
        <begin position="31"/>
        <end position="58"/>
    </location>
</feature>
<gene>
    <name evidence="2" type="ORF">AAJCM20276_27230</name>
</gene>
<dbReference type="EMBL" id="AP023326">
    <property type="protein sequence ID" value="BCI68099.1"/>
    <property type="molecule type" value="Genomic_DNA"/>
</dbReference>
<protein>
    <submittedName>
        <fullName evidence="2">Uncharacterized protein</fullName>
    </submittedName>
</protein>
<evidence type="ECO:0000313" key="3">
    <source>
        <dbReference type="Proteomes" id="UP000515220"/>
    </source>
</evidence>
<reference evidence="2 3" key="1">
    <citation type="submission" date="2020-07" db="EMBL/GenBank/DDBJ databases">
        <title>Complete Genome Sequence of an acetic acid bacterium, Acetobacter aceti JCM20276.</title>
        <authorList>
            <person name="Hirose Y."/>
            <person name="Mihara H."/>
        </authorList>
    </citation>
    <scope>NUCLEOTIDE SEQUENCE [LARGE SCALE GENOMIC DNA]</scope>
    <source>
        <strain evidence="2 3">JCM20276</strain>
    </source>
</reference>
<dbReference type="Pfam" id="PF06810">
    <property type="entry name" value="Phage_scaffold"/>
    <property type="match status" value="1"/>
</dbReference>
<accession>A0A6S6PL31</accession>
<sequence>MSENNDPADAGGDPNTVRELQRARADLVKLRDELKNARSERDSATAERDDAIKSRDGYKGQLAQQKTDFETKLAEANAATEKATTDAEAALAEKDASYQQGLIRANAEAAFTKAGCVSPEDAVKLADLSTVKFEEGKIVGLDEVVTASKEARGYLFAEAPKPGSVTGNTTMKTPPKPGEAAPFDAMKADPKDYEAEKARTLAAARAQS</sequence>
<dbReference type="InterPro" id="IPR009636">
    <property type="entry name" value="SCAF"/>
</dbReference>
<dbReference type="RefSeq" id="WP_099347951.1">
    <property type="nucleotide sequence ID" value="NZ_AP023326.1"/>
</dbReference>
<dbReference type="Proteomes" id="UP000515220">
    <property type="component" value="Chromosome"/>
</dbReference>